<feature type="domain" description="CBS" evidence="12">
    <location>
        <begin position="467"/>
        <end position="531"/>
    </location>
</feature>
<dbReference type="RefSeq" id="WP_085121175.1">
    <property type="nucleotide sequence ID" value="NZ_FWZX01000002.1"/>
</dbReference>
<evidence type="ECO:0000256" key="3">
    <source>
        <dbReference type="ARBA" id="ARBA00022692"/>
    </source>
</evidence>
<gene>
    <name evidence="13" type="ORF">SAMN05428998_10294</name>
</gene>
<evidence type="ECO:0000256" key="11">
    <source>
        <dbReference type="SAM" id="Phobius"/>
    </source>
</evidence>
<protein>
    <submittedName>
        <fullName evidence="13">Chloride channel protein, CIC family</fullName>
    </submittedName>
</protein>
<feature type="transmembrane region" description="Helical" evidence="11">
    <location>
        <begin position="237"/>
        <end position="258"/>
    </location>
</feature>
<evidence type="ECO:0000256" key="2">
    <source>
        <dbReference type="ARBA" id="ARBA00022448"/>
    </source>
</evidence>
<dbReference type="SUPFAM" id="SSF54631">
    <property type="entry name" value="CBS-domain pair"/>
    <property type="match status" value="1"/>
</dbReference>
<dbReference type="PRINTS" id="PR00762">
    <property type="entry name" value="CLCHANNEL"/>
</dbReference>
<evidence type="ECO:0000256" key="8">
    <source>
        <dbReference type="ARBA" id="ARBA00023214"/>
    </source>
</evidence>
<keyword evidence="7" id="KW-0869">Chloride channel</keyword>
<dbReference type="Proteomes" id="UP000192917">
    <property type="component" value="Unassembled WGS sequence"/>
</dbReference>
<dbReference type="InterPro" id="IPR000644">
    <property type="entry name" value="CBS_dom"/>
</dbReference>
<dbReference type="SUPFAM" id="SSF81340">
    <property type="entry name" value="Clc chloride channel"/>
    <property type="match status" value="1"/>
</dbReference>
<evidence type="ECO:0000256" key="5">
    <source>
        <dbReference type="ARBA" id="ARBA00023065"/>
    </source>
</evidence>
<feature type="transmembrane region" description="Helical" evidence="11">
    <location>
        <begin position="12"/>
        <end position="44"/>
    </location>
</feature>
<dbReference type="PANTHER" id="PTHR43427">
    <property type="entry name" value="CHLORIDE CHANNEL PROTEIN CLC-E"/>
    <property type="match status" value="1"/>
</dbReference>
<keyword evidence="10" id="KW-0129">CBS domain</keyword>
<feature type="transmembrane region" description="Helical" evidence="11">
    <location>
        <begin position="412"/>
        <end position="432"/>
    </location>
</feature>
<feature type="transmembrane region" description="Helical" evidence="11">
    <location>
        <begin position="321"/>
        <end position="342"/>
    </location>
</feature>
<evidence type="ECO:0000256" key="10">
    <source>
        <dbReference type="PROSITE-ProRule" id="PRU00703"/>
    </source>
</evidence>
<feature type="transmembrane region" description="Helical" evidence="11">
    <location>
        <begin position="384"/>
        <end position="406"/>
    </location>
</feature>
<evidence type="ECO:0000256" key="1">
    <source>
        <dbReference type="ARBA" id="ARBA00004141"/>
    </source>
</evidence>
<evidence type="ECO:0000256" key="4">
    <source>
        <dbReference type="ARBA" id="ARBA00022989"/>
    </source>
</evidence>
<dbReference type="EMBL" id="FWZX01000002">
    <property type="protein sequence ID" value="SME97642.1"/>
    <property type="molecule type" value="Genomic_DNA"/>
</dbReference>
<dbReference type="GO" id="GO:0034707">
    <property type="term" value="C:chloride channel complex"/>
    <property type="evidence" value="ECO:0007669"/>
    <property type="project" value="UniProtKB-KW"/>
</dbReference>
<dbReference type="PANTHER" id="PTHR43427:SF6">
    <property type="entry name" value="CHLORIDE CHANNEL PROTEIN CLC-E"/>
    <property type="match status" value="1"/>
</dbReference>
<keyword evidence="14" id="KW-1185">Reference proteome</keyword>
<dbReference type="InterPro" id="IPR001807">
    <property type="entry name" value="ClC"/>
</dbReference>
<keyword evidence="8" id="KW-0868">Chloride</keyword>
<keyword evidence="4 11" id="KW-1133">Transmembrane helix</keyword>
<evidence type="ECO:0000256" key="7">
    <source>
        <dbReference type="ARBA" id="ARBA00023173"/>
    </source>
</evidence>
<dbReference type="Pfam" id="PF00571">
    <property type="entry name" value="CBS"/>
    <property type="match status" value="1"/>
</dbReference>
<keyword evidence="3 11" id="KW-0812">Transmembrane</keyword>
<comment type="subcellular location">
    <subcellularLocation>
        <location evidence="1">Membrane</location>
        <topology evidence="1">Multi-pass membrane protein</topology>
    </subcellularLocation>
</comment>
<dbReference type="AlphaFoldDB" id="A0A1Y6B7W7"/>
<dbReference type="InterPro" id="IPR046342">
    <property type="entry name" value="CBS_dom_sf"/>
</dbReference>
<evidence type="ECO:0000313" key="13">
    <source>
        <dbReference type="EMBL" id="SME97642.1"/>
    </source>
</evidence>
<sequence>MEKIEEERNVSLWVMGGMALLVGIVTGYGAVFFRLLISVIHNLFFFGQFSFAAAGEHFTPESAWGPLVILVPVVGGMGVVFLVKTFAPEAKGHGVPEVMDAIYYKEGRIRPVVAVVKSFASALSIGSGAAVGREGPIIQIGSSFGSTLGQLTKIAAWQRITLVAAGAGAGIAATFNTPLGAVLFAVELMLPEVSTRTFLPVVIATGTATYIGRVAFGLSPAFHMPMLQVTDLHPVQVSTLLGFVLLGVLCGVASWAFVRLLTIMEFYFERPFWHRHPYFTHAVGMTLLGCMMYGLFEFFGHYYVDGVGYGTIQAILRGDMTGVWLLGLLFVAKLVATTLSLGTGSSGGVFSPSLFMGATLGGAVGALILPLIPGADFSVGDFAVVGMASMVGGSTGAAMTGITMIFEMTRDYNIIVPMIIAVALAVGVRRWLSPENIYTIKLAWRGHFIPKDRHGNMFLVRHANEVMTSALTVLPSELSLHEALQRMRATPTPDGKPLTHIIVEDRGRVRGIVPVVGPLTALEEVRGTGTLGDLADRSFVLTRPEESMFDLFKRLNRRNAERALVTKATGVPKPEDIIGVISKRLIADSVLANFKG</sequence>
<dbReference type="Gene3D" id="1.10.3080.10">
    <property type="entry name" value="Clc chloride channel"/>
    <property type="match status" value="1"/>
</dbReference>
<dbReference type="Gene3D" id="3.10.580.10">
    <property type="entry name" value="CBS-domain"/>
    <property type="match status" value="1"/>
</dbReference>
<dbReference type="Pfam" id="PF00654">
    <property type="entry name" value="Voltage_CLC"/>
    <property type="match status" value="1"/>
</dbReference>
<evidence type="ECO:0000256" key="9">
    <source>
        <dbReference type="ARBA" id="ARBA00023303"/>
    </source>
</evidence>
<feature type="transmembrane region" description="Helical" evidence="11">
    <location>
        <begin position="64"/>
        <end position="83"/>
    </location>
</feature>
<evidence type="ECO:0000313" key="14">
    <source>
        <dbReference type="Proteomes" id="UP000192917"/>
    </source>
</evidence>
<dbReference type="InterPro" id="IPR050368">
    <property type="entry name" value="ClC-type_chloride_channel"/>
</dbReference>
<feature type="transmembrane region" description="Helical" evidence="11">
    <location>
        <begin position="198"/>
        <end position="216"/>
    </location>
</feature>
<keyword evidence="5" id="KW-0406">Ion transport</keyword>
<name>A0A1Y6B7W7_9PROT</name>
<dbReference type="GO" id="GO:0005254">
    <property type="term" value="F:chloride channel activity"/>
    <property type="evidence" value="ECO:0007669"/>
    <property type="project" value="UniProtKB-KW"/>
</dbReference>
<keyword evidence="6 11" id="KW-0472">Membrane</keyword>
<accession>A0A1Y6B7W7</accession>
<feature type="transmembrane region" description="Helical" evidence="11">
    <location>
        <begin position="160"/>
        <end position="186"/>
    </location>
</feature>
<proteinExistence type="predicted"/>
<feature type="transmembrane region" description="Helical" evidence="11">
    <location>
        <begin position="354"/>
        <end position="372"/>
    </location>
</feature>
<feature type="transmembrane region" description="Helical" evidence="11">
    <location>
        <begin position="278"/>
        <end position="300"/>
    </location>
</feature>
<dbReference type="PROSITE" id="PS51371">
    <property type="entry name" value="CBS"/>
    <property type="match status" value="1"/>
</dbReference>
<reference evidence="13 14" key="1">
    <citation type="submission" date="2017-04" db="EMBL/GenBank/DDBJ databases">
        <authorList>
            <person name="Afonso C.L."/>
            <person name="Miller P.J."/>
            <person name="Scott M.A."/>
            <person name="Spackman E."/>
            <person name="Goraichik I."/>
            <person name="Dimitrov K.M."/>
            <person name="Suarez D.L."/>
            <person name="Swayne D.E."/>
        </authorList>
    </citation>
    <scope>NUCLEOTIDE SEQUENCE [LARGE SCALE GENOMIC DNA]</scope>
    <source>
        <strain evidence="13 14">USBA 355</strain>
    </source>
</reference>
<keyword evidence="9" id="KW-0407">Ion channel</keyword>
<evidence type="ECO:0000259" key="12">
    <source>
        <dbReference type="PROSITE" id="PS51371"/>
    </source>
</evidence>
<evidence type="ECO:0000256" key="6">
    <source>
        <dbReference type="ARBA" id="ARBA00023136"/>
    </source>
</evidence>
<keyword evidence="2" id="KW-0813">Transport</keyword>
<dbReference type="CDD" id="cd00400">
    <property type="entry name" value="Voltage_gated_ClC"/>
    <property type="match status" value="1"/>
</dbReference>
<organism evidence="13 14">
    <name type="scientific">Tistlia consotensis USBA 355</name>
    <dbReference type="NCBI Taxonomy" id="560819"/>
    <lineage>
        <taxon>Bacteria</taxon>
        <taxon>Pseudomonadati</taxon>
        <taxon>Pseudomonadota</taxon>
        <taxon>Alphaproteobacteria</taxon>
        <taxon>Rhodospirillales</taxon>
        <taxon>Rhodovibrionaceae</taxon>
        <taxon>Tistlia</taxon>
    </lineage>
</organism>
<dbReference type="InterPro" id="IPR014743">
    <property type="entry name" value="Cl-channel_core"/>
</dbReference>